<comment type="catalytic activity">
    <reaction evidence="1">
        <text>ATP + protein L-histidine = ADP + protein N-phospho-L-histidine.</text>
        <dbReference type="EC" id="2.7.13.3"/>
    </reaction>
</comment>
<dbReference type="PANTHER" id="PTHR41523">
    <property type="entry name" value="TWO-COMPONENT SYSTEM SENSOR PROTEIN"/>
    <property type="match status" value="1"/>
</dbReference>
<evidence type="ECO:0000313" key="9">
    <source>
        <dbReference type="EMBL" id="RRC95310.1"/>
    </source>
</evidence>
<sequence>MRSLKQLVESATAKPLPEEDLNWLHLLLADWQVLADLAAADLVLWVPTDQGRFIAIAHCRPGTSSTVHVDDIIGLYLPSAREAALREAMETGEVVRSATARWAGTYTVSEVCVPVYRNGRVIAVITRETNIASPRLATGFEQWGQRASDQLCAMIARGEYPYDSTPATAVSGAPRVSDGVIVIDRDGVILHRTPPAVSCMRRLGIRHSMTGRILAEEITDVMIDSPTVDEGTPLVIMGRASWTTEIAAHSSSITMRALPLLEDGTRVGAVILTRDVSEKRLHEQELITKDATIREIHHRVKNNLQRVSALLRLQSRRSDQEAVKVALAEAERRVQAIATVHEALSQNVDETVNFDEVLRSILRMVGAVSSTDHAVEVITSGSFGSVGADHAQALATILNELVANSIEHGLKDRDGTVWVDAERVNGSLVITVTDNGAGFEPGTPMSGLGTQIVNQMVRGELRGTIEWSLRPEGGTIVTLRVRDGQG</sequence>
<evidence type="ECO:0000256" key="7">
    <source>
        <dbReference type="ARBA" id="ARBA00022840"/>
    </source>
</evidence>
<dbReference type="SMART" id="SM00911">
    <property type="entry name" value="HWE_HK"/>
    <property type="match status" value="1"/>
</dbReference>
<dbReference type="SUPFAM" id="SSF55874">
    <property type="entry name" value="ATPase domain of HSP90 chaperone/DNA topoisomerase II/histidine kinase"/>
    <property type="match status" value="1"/>
</dbReference>
<evidence type="ECO:0000256" key="2">
    <source>
        <dbReference type="ARBA" id="ARBA00012438"/>
    </source>
</evidence>
<keyword evidence="3" id="KW-0597">Phosphoprotein</keyword>
<dbReference type="RefSeq" id="WP_124870482.1">
    <property type="nucleotide sequence ID" value="NZ_RQZF01000005.1"/>
</dbReference>
<feature type="domain" description="Histidine kinase" evidence="8">
    <location>
        <begin position="295"/>
        <end position="485"/>
    </location>
</feature>
<dbReference type="InterPro" id="IPR005467">
    <property type="entry name" value="His_kinase_dom"/>
</dbReference>
<dbReference type="PANTHER" id="PTHR41523:SF8">
    <property type="entry name" value="ETHYLENE RESPONSE SENSOR PROTEIN"/>
    <property type="match status" value="1"/>
</dbReference>
<dbReference type="PROSITE" id="PS50109">
    <property type="entry name" value="HIS_KIN"/>
    <property type="match status" value="1"/>
</dbReference>
<evidence type="ECO:0000256" key="6">
    <source>
        <dbReference type="ARBA" id="ARBA00022777"/>
    </source>
</evidence>
<dbReference type="OrthoDB" id="9767435at2"/>
<evidence type="ECO:0000259" key="8">
    <source>
        <dbReference type="PROSITE" id="PS50109"/>
    </source>
</evidence>
<dbReference type="Gene3D" id="3.30.450.20">
    <property type="entry name" value="PAS domain"/>
    <property type="match status" value="1"/>
</dbReference>
<protein>
    <recommendedName>
        <fullName evidence="2">histidine kinase</fullName>
        <ecNumber evidence="2">2.7.13.3</ecNumber>
    </recommendedName>
</protein>
<dbReference type="Pfam" id="PF02518">
    <property type="entry name" value="HATPase_c"/>
    <property type="match status" value="1"/>
</dbReference>
<dbReference type="InterPro" id="IPR003594">
    <property type="entry name" value="HATPase_dom"/>
</dbReference>
<dbReference type="AlphaFoldDB" id="A0A3P1SEH3"/>
<accession>A0A3P1SEH3</accession>
<evidence type="ECO:0000256" key="4">
    <source>
        <dbReference type="ARBA" id="ARBA00022679"/>
    </source>
</evidence>
<dbReference type="Gene3D" id="3.30.450.280">
    <property type="entry name" value="GAF domain"/>
    <property type="match status" value="1"/>
</dbReference>
<dbReference type="SMART" id="SM00387">
    <property type="entry name" value="HATPase_c"/>
    <property type="match status" value="1"/>
</dbReference>
<dbReference type="InterPro" id="IPR011102">
    <property type="entry name" value="Sig_transdc_His_kinase_HWE"/>
</dbReference>
<keyword evidence="10" id="KW-1185">Reference proteome</keyword>
<organism evidence="9 10">
    <name type="scientific">Schaalia canis</name>
    <dbReference type="NCBI Taxonomy" id="100469"/>
    <lineage>
        <taxon>Bacteria</taxon>
        <taxon>Bacillati</taxon>
        <taxon>Actinomycetota</taxon>
        <taxon>Actinomycetes</taxon>
        <taxon>Actinomycetales</taxon>
        <taxon>Actinomycetaceae</taxon>
        <taxon>Schaalia</taxon>
    </lineage>
</organism>
<dbReference type="InterPro" id="IPR022066">
    <property type="entry name" value="PdtaS_GAF"/>
</dbReference>
<dbReference type="EMBL" id="RQZF01000005">
    <property type="protein sequence ID" value="RRC95310.1"/>
    <property type="molecule type" value="Genomic_DNA"/>
</dbReference>
<keyword evidence="5" id="KW-0547">Nucleotide-binding</keyword>
<comment type="caution">
    <text evidence="9">The sequence shown here is derived from an EMBL/GenBank/DDBJ whole genome shotgun (WGS) entry which is preliminary data.</text>
</comment>
<dbReference type="InterPro" id="IPR036890">
    <property type="entry name" value="HATPase_C_sf"/>
</dbReference>
<dbReference type="InterPro" id="IPR038424">
    <property type="entry name" value="H_kinase_PdtaS_GAF_sf"/>
</dbReference>
<dbReference type="EC" id="2.7.13.3" evidence="2"/>
<evidence type="ECO:0000256" key="5">
    <source>
        <dbReference type="ARBA" id="ARBA00022741"/>
    </source>
</evidence>
<reference evidence="9 10" key="1">
    <citation type="submission" date="2018-11" db="EMBL/GenBank/DDBJ databases">
        <title>Genomes From Bacteria Associated with the Canine Oral Cavity: a Test Case for Automated Genome-Based Taxonomic Assignment.</title>
        <authorList>
            <person name="Coil D.A."/>
            <person name="Jospin G."/>
            <person name="Darling A.E."/>
            <person name="Wallis C."/>
            <person name="Davis I.J."/>
            <person name="Harris S."/>
            <person name="Eisen J.A."/>
            <person name="Holcombe L.J."/>
            <person name="O'Flynn C."/>
        </authorList>
    </citation>
    <scope>NUCLEOTIDE SEQUENCE [LARGE SCALE GENOMIC DNA]</scope>
    <source>
        <strain evidence="9 10">OH770</strain>
    </source>
</reference>
<evidence type="ECO:0000256" key="1">
    <source>
        <dbReference type="ARBA" id="ARBA00000085"/>
    </source>
</evidence>
<dbReference type="GO" id="GO:0004673">
    <property type="term" value="F:protein histidine kinase activity"/>
    <property type="evidence" value="ECO:0007669"/>
    <property type="project" value="UniProtKB-EC"/>
</dbReference>
<keyword evidence="4" id="KW-0808">Transferase</keyword>
<evidence type="ECO:0000313" key="10">
    <source>
        <dbReference type="Proteomes" id="UP000280444"/>
    </source>
</evidence>
<dbReference type="Proteomes" id="UP000280444">
    <property type="component" value="Unassembled WGS sequence"/>
</dbReference>
<dbReference type="InterPro" id="IPR011495">
    <property type="entry name" value="Sig_transdc_His_kin_sub2_dim/P"/>
</dbReference>
<dbReference type="Pfam" id="PF07568">
    <property type="entry name" value="HisKA_2"/>
    <property type="match status" value="1"/>
</dbReference>
<evidence type="ECO:0000256" key="3">
    <source>
        <dbReference type="ARBA" id="ARBA00022553"/>
    </source>
</evidence>
<dbReference type="Gene3D" id="3.30.565.10">
    <property type="entry name" value="Histidine kinase-like ATPase, C-terminal domain"/>
    <property type="match status" value="1"/>
</dbReference>
<proteinExistence type="predicted"/>
<dbReference type="GO" id="GO:0005524">
    <property type="term" value="F:ATP binding"/>
    <property type="evidence" value="ECO:0007669"/>
    <property type="project" value="UniProtKB-KW"/>
</dbReference>
<dbReference type="Pfam" id="PF12282">
    <property type="entry name" value="GAF_PdtaS"/>
    <property type="match status" value="1"/>
</dbReference>
<keyword evidence="7" id="KW-0067">ATP-binding</keyword>
<gene>
    <name evidence="9" type="ORF">EII11_06665</name>
</gene>
<keyword evidence="6 9" id="KW-0418">Kinase</keyword>
<name>A0A3P1SEH3_9ACTO</name>